<protein>
    <submittedName>
        <fullName evidence="3">Uncharacterized protein</fullName>
    </submittedName>
</protein>
<dbReference type="AlphaFoldDB" id="A0A5N6ZAL7"/>
<sequence length="1059" mass="118582">MQDSVDLVGREVERLITAPYAPSFQDLCDLVQQKPPVFLRSWAAHKPCQIGALVDVLVDGLSRSSVALHLIGTFTPLVAFRDGLLERYPCLLDLFLEKATEDDGSEYMPVCTAILSTPLPADFVTPARLAPFLMKLIGTTGDNPCAERILPIYKIMTGLQASPRVLHGIPLEIMSSLQMELTKTLRNLDDHMGNLLCLATFARIAYSHKVHTGNECVQQVPAWLQNIRHFFDAKRGLKTLDLVVLRVILACSTSCKTLVADQAVESIKLGIEICATVQETQKNSWIQANPSKIAKLCEKVTRENIDPEVQILGITFLVSLLPVGALPLGLPDLALNWLLSENSVRVLTALPHDYISRLAEANALCPGQSALCKILDYAIAALKLKHSANLNPQVARLLVAGLQNVNSQGFGSTAAKTILIRLGGSIDELIRTFPRRPYLPLCQGSSICHTSVSESENELFYELLSFYFQASLSSSPDQEASHLSHSNSFRSFMSKARQSISHTSCSFSGTKPLDLRGSLSPLMIRDKHPGSRNNWRAGLTETMTANARMSQDNMMQKVEEICYDLEHRCSSIEAPLRAVEEERHKISLEAEELKRHNDELELQLRHASSTIAELQQDMSQLETHAEAATARIEELSASLDAARVELEDQRRNSHEAANRDRENARTKELDLIASMAEKEEQLEQLQEEVHEQREENDQLQQTLEAISKERDDIIAYNAISEQDILKLRECTEENRLLLTKKDEEIDRLQAAKEDVESLMVTLQGKLNEEVSESDSIKSTLREAEANFKAEIASLRKRLETELSERAFERTKQEEEIASLQVVMQAAASAANNELQSKEKRLQYLEQKVQHLRDERAAKAREFFEAQQHISRLMTVMSWKPDTANRNTSRKQPRSRSTQGPSQAAMTQRQTLPGDEYSQMIPDDILAASVESDTSPLGERSPKRSRNTVLPVAELPEASHGNTDKNSRHSVCRKGGTSQQWERMALGNTDQNSQPSSQESRKSNSHRLKPFEDSQHYDDTNENHLQDVDLDMDLEFSKGFIFSSTSLSQANDDYNTQPGT</sequence>
<feature type="compositionally biased region" description="Polar residues" evidence="2">
    <location>
        <begin position="894"/>
        <end position="910"/>
    </location>
</feature>
<name>A0A5N6ZAL7_9EURO</name>
<dbReference type="Proteomes" id="UP000327118">
    <property type="component" value="Unassembled WGS sequence"/>
</dbReference>
<feature type="coiled-coil region" evidence="1">
    <location>
        <begin position="827"/>
        <end position="861"/>
    </location>
</feature>
<keyword evidence="1" id="KW-0175">Coiled coil</keyword>
<evidence type="ECO:0000313" key="3">
    <source>
        <dbReference type="EMBL" id="KAE8354243.1"/>
    </source>
</evidence>
<evidence type="ECO:0000256" key="1">
    <source>
        <dbReference type="SAM" id="Coils"/>
    </source>
</evidence>
<feature type="region of interest" description="Disordered" evidence="2">
    <location>
        <begin position="874"/>
        <end position="915"/>
    </location>
</feature>
<accession>A0A5N6ZAL7</accession>
<feature type="compositionally biased region" description="Basic and acidic residues" evidence="2">
    <location>
        <begin position="1008"/>
        <end position="1020"/>
    </location>
</feature>
<feature type="compositionally biased region" description="Polar residues" evidence="2">
    <location>
        <begin position="987"/>
        <end position="997"/>
    </location>
</feature>
<keyword evidence="4" id="KW-1185">Reference proteome</keyword>
<dbReference type="PANTHER" id="PTHR43049">
    <property type="entry name" value="EARLY ENDOSOME ANTIGEN"/>
    <property type="match status" value="1"/>
</dbReference>
<evidence type="ECO:0000313" key="4">
    <source>
        <dbReference type="Proteomes" id="UP000327118"/>
    </source>
</evidence>
<proteinExistence type="predicted"/>
<gene>
    <name evidence="3" type="ORF">BDV28DRAFT_131334</name>
</gene>
<feature type="region of interest" description="Disordered" evidence="2">
    <location>
        <begin position="931"/>
        <end position="1020"/>
    </location>
</feature>
<feature type="coiled-coil region" evidence="1">
    <location>
        <begin position="738"/>
        <end position="797"/>
    </location>
</feature>
<dbReference type="EMBL" id="ML739076">
    <property type="protein sequence ID" value="KAE8354243.1"/>
    <property type="molecule type" value="Genomic_DNA"/>
</dbReference>
<evidence type="ECO:0000256" key="2">
    <source>
        <dbReference type="SAM" id="MobiDB-lite"/>
    </source>
</evidence>
<reference evidence="4" key="1">
    <citation type="submission" date="2019-04" db="EMBL/GenBank/DDBJ databases">
        <title>Friends and foes A comparative genomics studyof 23 Aspergillus species from section Flavi.</title>
        <authorList>
            <consortium name="DOE Joint Genome Institute"/>
            <person name="Kjaerbolling I."/>
            <person name="Vesth T."/>
            <person name="Frisvad J.C."/>
            <person name="Nybo J.L."/>
            <person name="Theobald S."/>
            <person name="Kildgaard S."/>
            <person name="Isbrandt T."/>
            <person name="Kuo A."/>
            <person name="Sato A."/>
            <person name="Lyhne E.K."/>
            <person name="Kogle M.E."/>
            <person name="Wiebenga A."/>
            <person name="Kun R.S."/>
            <person name="Lubbers R.J."/>
            <person name="Makela M.R."/>
            <person name="Barry K."/>
            <person name="Chovatia M."/>
            <person name="Clum A."/>
            <person name="Daum C."/>
            <person name="Haridas S."/>
            <person name="He G."/>
            <person name="LaButti K."/>
            <person name="Lipzen A."/>
            <person name="Mondo S."/>
            <person name="Riley R."/>
            <person name="Salamov A."/>
            <person name="Simmons B.A."/>
            <person name="Magnuson J.K."/>
            <person name="Henrissat B."/>
            <person name="Mortensen U.H."/>
            <person name="Larsen T.O."/>
            <person name="Devries R.P."/>
            <person name="Grigoriev I.V."/>
            <person name="Machida M."/>
            <person name="Baker S.E."/>
            <person name="Andersen M.R."/>
        </authorList>
    </citation>
    <scope>NUCLEOTIDE SEQUENCE [LARGE SCALE GENOMIC DNA]</scope>
    <source>
        <strain evidence="4">CBS 553.77</strain>
    </source>
</reference>
<organism evidence="3 4">
    <name type="scientific">Aspergillus coremiiformis</name>
    <dbReference type="NCBI Taxonomy" id="138285"/>
    <lineage>
        <taxon>Eukaryota</taxon>
        <taxon>Fungi</taxon>
        <taxon>Dikarya</taxon>
        <taxon>Ascomycota</taxon>
        <taxon>Pezizomycotina</taxon>
        <taxon>Eurotiomycetes</taxon>
        <taxon>Eurotiomycetidae</taxon>
        <taxon>Eurotiales</taxon>
        <taxon>Aspergillaceae</taxon>
        <taxon>Aspergillus</taxon>
        <taxon>Aspergillus subgen. Circumdati</taxon>
    </lineage>
</organism>
<dbReference type="OrthoDB" id="5332870at2759"/>
<dbReference type="PANTHER" id="PTHR43049:SF1">
    <property type="entry name" value="EARLY ENDOSOME ANTIGEN"/>
    <property type="match status" value="1"/>
</dbReference>
<feature type="coiled-coil region" evidence="1">
    <location>
        <begin position="576"/>
        <end position="709"/>
    </location>
</feature>